<dbReference type="InterPro" id="IPR000070">
    <property type="entry name" value="Pectinesterase_cat"/>
</dbReference>
<feature type="chain" id="PRO_5029933785" description="Pectinesterase" evidence="7">
    <location>
        <begin position="22"/>
        <end position="550"/>
    </location>
</feature>
<dbReference type="InterPro" id="IPR035513">
    <property type="entry name" value="Invertase/methylesterase_inhib"/>
</dbReference>
<dbReference type="GO" id="GO:0042545">
    <property type="term" value="P:cell wall modification"/>
    <property type="evidence" value="ECO:0007669"/>
    <property type="project" value="UniProtKB-UniRule"/>
</dbReference>
<evidence type="ECO:0000256" key="6">
    <source>
        <dbReference type="PROSITE-ProRule" id="PRU10040"/>
    </source>
</evidence>
<dbReference type="AlphaFoldDB" id="A0A7I8JY45"/>
<dbReference type="Gene3D" id="2.160.20.10">
    <property type="entry name" value="Single-stranded right-handed beta-helix, Pectin lyase-like"/>
    <property type="match status" value="1"/>
</dbReference>
<dbReference type="CDD" id="cd15798">
    <property type="entry name" value="PMEI-like_3"/>
    <property type="match status" value="1"/>
</dbReference>
<dbReference type="PROSITE" id="PS00503">
    <property type="entry name" value="PECTINESTERASE_2"/>
    <property type="match status" value="1"/>
</dbReference>
<dbReference type="EMBL" id="LR746264">
    <property type="protein sequence ID" value="CAA7388880.1"/>
    <property type="molecule type" value="Genomic_DNA"/>
</dbReference>
<dbReference type="InterPro" id="IPR011050">
    <property type="entry name" value="Pectin_lyase_fold/virulence"/>
</dbReference>
<organism evidence="9 10">
    <name type="scientific">Spirodela intermedia</name>
    <name type="common">Intermediate duckweed</name>
    <dbReference type="NCBI Taxonomy" id="51605"/>
    <lineage>
        <taxon>Eukaryota</taxon>
        <taxon>Viridiplantae</taxon>
        <taxon>Streptophyta</taxon>
        <taxon>Embryophyta</taxon>
        <taxon>Tracheophyta</taxon>
        <taxon>Spermatophyta</taxon>
        <taxon>Magnoliopsida</taxon>
        <taxon>Liliopsida</taxon>
        <taxon>Araceae</taxon>
        <taxon>Lemnoideae</taxon>
        <taxon>Spirodela</taxon>
    </lineage>
</organism>
<dbReference type="InterPro" id="IPR006501">
    <property type="entry name" value="Pectinesterase_inhib_dom"/>
</dbReference>
<evidence type="ECO:0000256" key="5">
    <source>
        <dbReference type="ARBA" id="ARBA00023085"/>
    </source>
</evidence>
<dbReference type="PANTHER" id="PTHR31707">
    <property type="entry name" value="PECTINESTERASE"/>
    <property type="match status" value="1"/>
</dbReference>
<evidence type="ECO:0000313" key="9">
    <source>
        <dbReference type="EMBL" id="CAA7388880.1"/>
    </source>
</evidence>
<dbReference type="FunFam" id="2.160.20.10:FF:000001">
    <property type="entry name" value="Pectinesterase"/>
    <property type="match status" value="1"/>
</dbReference>
<protein>
    <recommendedName>
        <fullName evidence="7">Pectinesterase</fullName>
        <ecNumber evidence="7">3.1.1.11</ecNumber>
    </recommendedName>
</protein>
<dbReference type="SMART" id="SM00856">
    <property type="entry name" value="PMEI"/>
    <property type="match status" value="1"/>
</dbReference>
<keyword evidence="10" id="KW-1185">Reference proteome</keyword>
<evidence type="ECO:0000256" key="4">
    <source>
        <dbReference type="ARBA" id="ARBA00022801"/>
    </source>
</evidence>
<feature type="active site" evidence="6">
    <location>
        <position position="397"/>
    </location>
</feature>
<feature type="domain" description="Pectinesterase inhibitor" evidence="8">
    <location>
        <begin position="36"/>
        <end position="201"/>
    </location>
</feature>
<dbReference type="UniPathway" id="UPA00545">
    <property type="reaction ID" value="UER00823"/>
</dbReference>
<dbReference type="GO" id="GO:0030599">
    <property type="term" value="F:pectinesterase activity"/>
    <property type="evidence" value="ECO:0007669"/>
    <property type="project" value="UniProtKB-UniRule"/>
</dbReference>
<keyword evidence="5 7" id="KW-0063">Aspartyl esterase</keyword>
<keyword evidence="7" id="KW-0732">Signal</keyword>
<sequence>MAASVPSFCFLLLFFFPASKAFVADSAPRREWEGTWEESLIEQACLGATDVGACRSRLNTECDPDGHRGAFAVLHAAMRNTISEAVRTIELMSRFAVGDVSENHPNSDRRLFREQTALRDCIELLDLSVDELGRSAREVEAMRGSPGDARRHGNVMAWMSAALGNQDTCLEGFDGTDGRLREHIQGSVTQVTELLAGVMRIYKTMHSLAPLNDTADGGDGDGLGLPPWMGSHDSATAVSLEPRRRRPDAVVALDASGDYRSIMDAVDKAPDRGARLYVIYVKEGVYEENVEVRKKKTRIALVGDGMGRTVISGGRSVVQGWTTFRTATLAATGVGFIASDMTIRNTAGQENHQAVALRVDSDCSAFYRCSIEGHQDTLYAHSSRQFYRDCNIYGTVDFIFGNGNIVVQHSQIIVRPPLPSQKVSITAQGRRSPESQTGFSIHGCSVLSRYPTYLGRPWKQFSTVVFMQTYLDAQVQPAGWLAWNGDFAVDTLFYGEFGNHGPGSPTSRRVKWPGYHILDVATARLFTVQNFIKGQFWLPATGVRFVDGLL</sequence>
<dbReference type="GO" id="GO:0004857">
    <property type="term" value="F:enzyme inhibitor activity"/>
    <property type="evidence" value="ECO:0007669"/>
    <property type="project" value="InterPro"/>
</dbReference>
<dbReference type="GO" id="GO:0045490">
    <property type="term" value="P:pectin catabolic process"/>
    <property type="evidence" value="ECO:0007669"/>
    <property type="project" value="UniProtKB-UniRule"/>
</dbReference>
<evidence type="ECO:0000256" key="1">
    <source>
        <dbReference type="ARBA" id="ARBA00005184"/>
    </source>
</evidence>
<keyword evidence="4 7" id="KW-0378">Hydrolase</keyword>
<gene>
    <name evidence="9" type="ORF">SI8410_01001038</name>
</gene>
<evidence type="ECO:0000259" key="8">
    <source>
        <dbReference type="SMART" id="SM00856"/>
    </source>
</evidence>
<proteinExistence type="inferred from homology"/>
<dbReference type="Gene3D" id="1.20.140.40">
    <property type="entry name" value="Invertase/pectin methylesterase inhibitor family protein"/>
    <property type="match status" value="1"/>
</dbReference>
<dbReference type="Proteomes" id="UP000663760">
    <property type="component" value="Chromosome 1"/>
</dbReference>
<dbReference type="Pfam" id="PF01095">
    <property type="entry name" value="Pectinesterase"/>
    <property type="match status" value="1"/>
</dbReference>
<dbReference type="NCBIfam" id="TIGR01614">
    <property type="entry name" value="PME_inhib"/>
    <property type="match status" value="1"/>
</dbReference>
<evidence type="ECO:0000313" key="10">
    <source>
        <dbReference type="Proteomes" id="UP000663760"/>
    </source>
</evidence>
<evidence type="ECO:0000256" key="2">
    <source>
        <dbReference type="ARBA" id="ARBA00006027"/>
    </source>
</evidence>
<dbReference type="SUPFAM" id="SSF51126">
    <property type="entry name" value="Pectin lyase-like"/>
    <property type="match status" value="1"/>
</dbReference>
<dbReference type="SUPFAM" id="SSF101148">
    <property type="entry name" value="Plant invertase/pectin methylesterase inhibitor"/>
    <property type="match status" value="1"/>
</dbReference>
<dbReference type="Pfam" id="PF04043">
    <property type="entry name" value="PMEI"/>
    <property type="match status" value="1"/>
</dbReference>
<evidence type="ECO:0000256" key="7">
    <source>
        <dbReference type="RuleBase" id="RU000589"/>
    </source>
</evidence>
<reference evidence="9" key="1">
    <citation type="submission" date="2020-02" db="EMBL/GenBank/DDBJ databases">
        <authorList>
            <person name="Scholz U."/>
            <person name="Mascher M."/>
            <person name="Fiebig A."/>
        </authorList>
    </citation>
    <scope>NUCLEOTIDE SEQUENCE</scope>
</reference>
<dbReference type="EC" id="3.1.1.11" evidence="7"/>
<name>A0A7I8JY45_SPIIN</name>
<comment type="pathway">
    <text evidence="1 7">Glycan metabolism; pectin degradation; 2-dehydro-3-deoxy-D-gluconate from pectin: step 1/5.</text>
</comment>
<feature type="signal peptide" evidence="7">
    <location>
        <begin position="1"/>
        <end position="21"/>
    </location>
</feature>
<dbReference type="InterPro" id="IPR033131">
    <property type="entry name" value="Pectinesterase_Asp_AS"/>
</dbReference>
<comment type="similarity">
    <text evidence="3">In the C-terminal section; belongs to the pectinesterase family.</text>
</comment>
<dbReference type="OrthoDB" id="2019149at2759"/>
<evidence type="ECO:0000256" key="3">
    <source>
        <dbReference type="ARBA" id="ARBA00007786"/>
    </source>
</evidence>
<comment type="catalytic activity">
    <reaction evidence="7">
        <text>[(1-&gt;4)-alpha-D-galacturonosyl methyl ester](n) + n H2O = [(1-&gt;4)-alpha-D-galacturonosyl](n) + n methanol + n H(+)</text>
        <dbReference type="Rhea" id="RHEA:22380"/>
        <dbReference type="Rhea" id="RHEA-COMP:14570"/>
        <dbReference type="Rhea" id="RHEA-COMP:14573"/>
        <dbReference type="ChEBI" id="CHEBI:15377"/>
        <dbReference type="ChEBI" id="CHEBI:15378"/>
        <dbReference type="ChEBI" id="CHEBI:17790"/>
        <dbReference type="ChEBI" id="CHEBI:140522"/>
        <dbReference type="ChEBI" id="CHEBI:140523"/>
        <dbReference type="EC" id="3.1.1.11"/>
    </reaction>
</comment>
<comment type="similarity">
    <text evidence="2">In the N-terminal section; belongs to the PMEI family.</text>
</comment>
<accession>A0A7I8JY45</accession>
<dbReference type="InterPro" id="IPR012334">
    <property type="entry name" value="Pectin_lyas_fold"/>
</dbReference>